<keyword evidence="3" id="KW-1185">Reference proteome</keyword>
<feature type="transmembrane region" description="Helical" evidence="1">
    <location>
        <begin position="224"/>
        <end position="249"/>
    </location>
</feature>
<feature type="transmembrane region" description="Helical" evidence="1">
    <location>
        <begin position="175"/>
        <end position="192"/>
    </location>
</feature>
<organism evidence="2 3">
    <name type="scientific">Lacticaseibacillus sharpeae JCM 1186 = DSM 20505</name>
    <dbReference type="NCBI Taxonomy" id="1291052"/>
    <lineage>
        <taxon>Bacteria</taxon>
        <taxon>Bacillati</taxon>
        <taxon>Bacillota</taxon>
        <taxon>Bacilli</taxon>
        <taxon>Lactobacillales</taxon>
        <taxon>Lactobacillaceae</taxon>
        <taxon>Lacticaseibacillus</taxon>
    </lineage>
</organism>
<dbReference type="EMBL" id="AYYO01000022">
    <property type="protein sequence ID" value="KRM55405.1"/>
    <property type="molecule type" value="Genomic_DNA"/>
</dbReference>
<protein>
    <submittedName>
        <fullName evidence="2">Uncharacterized protein</fullName>
    </submittedName>
</protein>
<name>A0A0R1ZKD8_9LACO</name>
<evidence type="ECO:0000256" key="1">
    <source>
        <dbReference type="SAM" id="Phobius"/>
    </source>
</evidence>
<proteinExistence type="predicted"/>
<feature type="transmembrane region" description="Helical" evidence="1">
    <location>
        <begin position="280"/>
        <end position="301"/>
    </location>
</feature>
<dbReference type="Proteomes" id="UP000051679">
    <property type="component" value="Unassembled WGS sequence"/>
</dbReference>
<keyword evidence="1" id="KW-1133">Transmembrane helix</keyword>
<feature type="transmembrane region" description="Helical" evidence="1">
    <location>
        <begin position="306"/>
        <end position="324"/>
    </location>
</feature>
<comment type="caution">
    <text evidence="2">The sequence shown here is derived from an EMBL/GenBank/DDBJ whole genome shotgun (WGS) entry which is preliminary data.</text>
</comment>
<dbReference type="AlphaFoldDB" id="A0A0R1ZKD8"/>
<evidence type="ECO:0000313" key="3">
    <source>
        <dbReference type="Proteomes" id="UP000051679"/>
    </source>
</evidence>
<keyword evidence="1" id="KW-0472">Membrane</keyword>
<sequence>MENTMLSLFRLKLVSLNRLMLTLVFLSTLVSITIAGGQSFNTTMGIGNYGTSRADQQALQISAARRQIERNHQNTNPEALSLSNQSTTVFSQIIKAVEQDDYLATNKIVLSTLNKSPNIFMLGFPDFTIPASNAAIFCRYVIKHQLNVNASNQASDVLPVVISALGARPSIPATVSYQIIFLLIIFFCILFISHTVTNELHAGTINLLQTSPVTFTNQTIINGLTIVGTLLIAVGAGIMAACVVLMLVFHRHLGTWLFPIIRTNSSGTLIMPMRDYLVKYILLIIVWLILFFLFATILSLLVRNSLIITSVLLLITFANQLGLLDLAPTRLLQYLPSAMQNPSDVILTSGIFANTGYWQSLLHLSLWIIICIATLIPVRIITNIHRH</sequence>
<feature type="transmembrane region" description="Helical" evidence="1">
    <location>
        <begin position="364"/>
        <end position="382"/>
    </location>
</feature>
<accession>A0A0R1ZKD8</accession>
<keyword evidence="1" id="KW-0812">Transmembrane</keyword>
<evidence type="ECO:0000313" key="2">
    <source>
        <dbReference type="EMBL" id="KRM55405.1"/>
    </source>
</evidence>
<gene>
    <name evidence="2" type="ORF">FC18_GL001299</name>
</gene>
<dbReference type="PATRIC" id="fig|1291052.5.peg.1317"/>
<reference evidence="2 3" key="1">
    <citation type="journal article" date="2015" name="Genome Announc.">
        <title>Expanding the biotechnology potential of lactobacilli through comparative genomics of 213 strains and associated genera.</title>
        <authorList>
            <person name="Sun Z."/>
            <person name="Harris H.M."/>
            <person name="McCann A."/>
            <person name="Guo C."/>
            <person name="Argimon S."/>
            <person name="Zhang W."/>
            <person name="Yang X."/>
            <person name="Jeffery I.B."/>
            <person name="Cooney J.C."/>
            <person name="Kagawa T.F."/>
            <person name="Liu W."/>
            <person name="Song Y."/>
            <person name="Salvetti E."/>
            <person name="Wrobel A."/>
            <person name="Rasinkangas P."/>
            <person name="Parkhill J."/>
            <person name="Rea M.C."/>
            <person name="O'Sullivan O."/>
            <person name="Ritari J."/>
            <person name="Douillard F.P."/>
            <person name="Paul Ross R."/>
            <person name="Yang R."/>
            <person name="Briner A.E."/>
            <person name="Felis G.E."/>
            <person name="de Vos W.M."/>
            <person name="Barrangou R."/>
            <person name="Klaenhammer T.R."/>
            <person name="Caufield P.W."/>
            <person name="Cui Y."/>
            <person name="Zhang H."/>
            <person name="O'Toole P.W."/>
        </authorList>
    </citation>
    <scope>NUCLEOTIDE SEQUENCE [LARGE SCALE GENOMIC DNA]</scope>
    <source>
        <strain evidence="2 3">DSM 20505</strain>
    </source>
</reference>